<evidence type="ECO:0000256" key="7">
    <source>
        <dbReference type="ARBA" id="ARBA00023136"/>
    </source>
</evidence>
<dbReference type="InterPro" id="IPR007272">
    <property type="entry name" value="Sulf_transp_TsuA/YedE"/>
</dbReference>
<evidence type="ECO:0000256" key="8">
    <source>
        <dbReference type="ARBA" id="ARBA00035655"/>
    </source>
</evidence>
<feature type="transmembrane region" description="Helical" evidence="9">
    <location>
        <begin position="184"/>
        <end position="201"/>
    </location>
</feature>
<protein>
    <submittedName>
        <fullName evidence="10">Uncharacterized protein</fullName>
    </submittedName>
</protein>
<dbReference type="PANTHER" id="PTHR30574:SF1">
    <property type="entry name" value="SULPHUR TRANSPORT DOMAIN-CONTAINING PROTEIN"/>
    <property type="match status" value="1"/>
</dbReference>
<feature type="transmembrane region" description="Helical" evidence="9">
    <location>
        <begin position="363"/>
        <end position="382"/>
    </location>
</feature>
<comment type="similarity">
    <text evidence="8">Belongs to the TsuA/YedE (TC 9.B.102) family.</text>
</comment>
<feature type="transmembrane region" description="Helical" evidence="9">
    <location>
        <begin position="6"/>
        <end position="27"/>
    </location>
</feature>
<dbReference type="GO" id="GO:0005886">
    <property type="term" value="C:plasma membrane"/>
    <property type="evidence" value="ECO:0007669"/>
    <property type="project" value="UniProtKB-SubCell"/>
</dbReference>
<dbReference type="Pfam" id="PF04143">
    <property type="entry name" value="Sulf_transp"/>
    <property type="match status" value="1"/>
</dbReference>
<evidence type="ECO:0000313" key="10">
    <source>
        <dbReference type="EMBL" id="SKA68485.1"/>
    </source>
</evidence>
<evidence type="ECO:0000256" key="5">
    <source>
        <dbReference type="ARBA" id="ARBA00022692"/>
    </source>
</evidence>
<keyword evidence="2" id="KW-0813">Transport</keyword>
<feature type="transmembrane region" description="Helical" evidence="9">
    <location>
        <begin position="54"/>
        <end position="73"/>
    </location>
</feature>
<sequence length="421" mass="45150">MVFSEFSSAWLSFLLAGFIIAFILGLIANKTHFCTMGAVSDWVNMNHIGRLRSWFLAIAVAILGVTALEYAGITSFDNSYPPYRNGQLIWAENILGGLLFGVGMTLAGGCGNKCLVRLGAGNLKSLLVFFIIGLTAYFMLNPFPNSDQTLYSLLFYPWLNPLAFNVGSSQDLGALLSNETNLPLMRLIMGSLIGILLLGYVLISADFRSSKDFALGGLGVGLCVLAAWYVTSQIKLELDGQAYALSQYYAEWDMLAESEAGKPASGAPLSTQSFTFINPIGQSLAYAASGFKSNLLTFGILACFGVVAGSFAWALISRGFKVEWFASIGDFANHVIGAALMGFGGVLAMGCTIGQGITGVSTLAIGSILTLISIIFASALTMKIQFYRMMYEAEASFSKALASSLVDLKLLPESMRRLEKV</sequence>
<dbReference type="STRING" id="92487.SAMN02745130_00298"/>
<keyword evidence="5 9" id="KW-0812">Transmembrane</keyword>
<keyword evidence="6 9" id="KW-1133">Transmembrane helix</keyword>
<keyword evidence="7 9" id="KW-0472">Membrane</keyword>
<dbReference type="AlphaFoldDB" id="A0A1T4VUF4"/>
<feature type="transmembrane region" description="Helical" evidence="9">
    <location>
        <begin position="336"/>
        <end position="357"/>
    </location>
</feature>
<gene>
    <name evidence="10" type="ORF">SAMN02745130_00298</name>
</gene>
<evidence type="ECO:0000256" key="9">
    <source>
        <dbReference type="SAM" id="Phobius"/>
    </source>
</evidence>
<reference evidence="10 11" key="1">
    <citation type="submission" date="2017-02" db="EMBL/GenBank/DDBJ databases">
        <authorList>
            <person name="Peterson S.W."/>
        </authorList>
    </citation>
    <scope>NUCLEOTIDE SEQUENCE [LARGE SCALE GENOMIC DNA]</scope>
    <source>
        <strain evidence="10 11">ATCC 49788</strain>
    </source>
</reference>
<dbReference type="Proteomes" id="UP000190460">
    <property type="component" value="Unassembled WGS sequence"/>
</dbReference>
<comment type="subcellular location">
    <subcellularLocation>
        <location evidence="1">Cell inner membrane</location>
        <topology evidence="1">Multi-pass membrane protein</topology>
    </subcellularLocation>
</comment>
<keyword evidence="11" id="KW-1185">Reference proteome</keyword>
<feature type="transmembrane region" description="Helical" evidence="9">
    <location>
        <begin position="213"/>
        <end position="231"/>
    </location>
</feature>
<dbReference type="EMBL" id="FUYB01000001">
    <property type="protein sequence ID" value="SKA68485.1"/>
    <property type="molecule type" value="Genomic_DNA"/>
</dbReference>
<keyword evidence="4" id="KW-0997">Cell inner membrane</keyword>
<evidence type="ECO:0000256" key="2">
    <source>
        <dbReference type="ARBA" id="ARBA00022448"/>
    </source>
</evidence>
<evidence type="ECO:0000256" key="4">
    <source>
        <dbReference type="ARBA" id="ARBA00022519"/>
    </source>
</evidence>
<keyword evidence="3" id="KW-1003">Cell membrane</keyword>
<name>A0A1T4VUF4_9GAMM</name>
<evidence type="ECO:0000256" key="1">
    <source>
        <dbReference type="ARBA" id="ARBA00004429"/>
    </source>
</evidence>
<feature type="transmembrane region" description="Helical" evidence="9">
    <location>
        <begin position="123"/>
        <end position="140"/>
    </location>
</feature>
<proteinExistence type="inferred from homology"/>
<dbReference type="PANTHER" id="PTHR30574">
    <property type="entry name" value="INNER MEMBRANE PROTEIN YEDE"/>
    <property type="match status" value="1"/>
</dbReference>
<evidence type="ECO:0000256" key="6">
    <source>
        <dbReference type="ARBA" id="ARBA00022989"/>
    </source>
</evidence>
<feature type="transmembrane region" description="Helical" evidence="9">
    <location>
        <begin position="93"/>
        <end position="111"/>
    </location>
</feature>
<accession>A0A1T4VUF4</accession>
<dbReference type="OrthoDB" id="9794165at2"/>
<organism evidence="10 11">
    <name type="scientific">Thiothrix eikelboomii</name>
    <dbReference type="NCBI Taxonomy" id="92487"/>
    <lineage>
        <taxon>Bacteria</taxon>
        <taxon>Pseudomonadati</taxon>
        <taxon>Pseudomonadota</taxon>
        <taxon>Gammaproteobacteria</taxon>
        <taxon>Thiotrichales</taxon>
        <taxon>Thiotrichaceae</taxon>
        <taxon>Thiothrix</taxon>
    </lineage>
</organism>
<dbReference type="RefSeq" id="WP_078920799.1">
    <property type="nucleotide sequence ID" value="NZ_FUYB01000001.1"/>
</dbReference>
<evidence type="ECO:0000313" key="11">
    <source>
        <dbReference type="Proteomes" id="UP000190460"/>
    </source>
</evidence>
<evidence type="ECO:0000256" key="3">
    <source>
        <dbReference type="ARBA" id="ARBA00022475"/>
    </source>
</evidence>
<feature type="transmembrane region" description="Helical" evidence="9">
    <location>
        <begin position="295"/>
        <end position="316"/>
    </location>
</feature>